<evidence type="ECO:0000313" key="2">
    <source>
        <dbReference type="EMBL" id="MBW83374.1"/>
    </source>
</evidence>
<protein>
    <submittedName>
        <fullName evidence="2">Uncharacterized protein</fullName>
    </submittedName>
</protein>
<dbReference type="EMBL" id="GGEC01002891">
    <property type="protein sequence ID" value="MBW83374.1"/>
    <property type="molecule type" value="Transcribed_RNA"/>
</dbReference>
<name>A0A2P2IQ94_RHIMU</name>
<keyword evidence="1" id="KW-0812">Transmembrane</keyword>
<reference evidence="2" key="1">
    <citation type="submission" date="2018-02" db="EMBL/GenBank/DDBJ databases">
        <title>Rhizophora mucronata_Transcriptome.</title>
        <authorList>
            <person name="Meera S.P."/>
            <person name="Sreeshan A."/>
            <person name="Augustine A."/>
        </authorList>
    </citation>
    <scope>NUCLEOTIDE SEQUENCE</scope>
    <source>
        <tissue evidence="2">Leaf</tissue>
    </source>
</reference>
<evidence type="ECO:0000256" key="1">
    <source>
        <dbReference type="SAM" id="Phobius"/>
    </source>
</evidence>
<keyword evidence="1" id="KW-0472">Membrane</keyword>
<accession>A0A2P2IQ94</accession>
<dbReference type="AlphaFoldDB" id="A0A2P2IQ94"/>
<organism evidence="2">
    <name type="scientific">Rhizophora mucronata</name>
    <name type="common">Asiatic mangrove</name>
    <dbReference type="NCBI Taxonomy" id="61149"/>
    <lineage>
        <taxon>Eukaryota</taxon>
        <taxon>Viridiplantae</taxon>
        <taxon>Streptophyta</taxon>
        <taxon>Embryophyta</taxon>
        <taxon>Tracheophyta</taxon>
        <taxon>Spermatophyta</taxon>
        <taxon>Magnoliopsida</taxon>
        <taxon>eudicotyledons</taxon>
        <taxon>Gunneridae</taxon>
        <taxon>Pentapetalae</taxon>
        <taxon>rosids</taxon>
        <taxon>fabids</taxon>
        <taxon>Malpighiales</taxon>
        <taxon>Rhizophoraceae</taxon>
        <taxon>Rhizophora</taxon>
    </lineage>
</organism>
<sequence length="59" mass="6939">MSTNMYYIYLYVLPACILFRFFPFILSCSKVIIGFRSTLKRIITFRVLIFCLIALFSLG</sequence>
<feature type="transmembrane region" description="Helical" evidence="1">
    <location>
        <begin position="38"/>
        <end position="58"/>
    </location>
</feature>
<proteinExistence type="predicted"/>
<keyword evidence="1" id="KW-1133">Transmembrane helix</keyword>
<feature type="transmembrane region" description="Helical" evidence="1">
    <location>
        <begin position="6"/>
        <end position="26"/>
    </location>
</feature>